<gene>
    <name evidence="1" type="ORF">BJY26_001632</name>
</gene>
<dbReference type="AlphaFoldDB" id="A0A7Z0AD86"/>
<protein>
    <submittedName>
        <fullName evidence="1">Uncharacterized protein</fullName>
    </submittedName>
</protein>
<keyword evidence="2" id="KW-1185">Reference proteome</keyword>
<sequence>MTPDRPRVTPDRISELAPGEIFVFGSNAAGTHGAGAALVAYEKFGAEWGVGAGLTGRTYALPTMGGRSELQREAAAFVDFAGRHPELTFYLTKVGCGIAGYTEEEVAPLFAGTPPNVIKPAGW</sequence>
<evidence type="ECO:0000313" key="1">
    <source>
        <dbReference type="EMBL" id="NYI67326.1"/>
    </source>
</evidence>
<evidence type="ECO:0000313" key="2">
    <source>
        <dbReference type="Proteomes" id="UP000539111"/>
    </source>
</evidence>
<dbReference type="RefSeq" id="WP_179427213.1">
    <property type="nucleotide sequence ID" value="NZ_JACBZP010000001.1"/>
</dbReference>
<dbReference type="Proteomes" id="UP000539111">
    <property type="component" value="Unassembled WGS sequence"/>
</dbReference>
<organism evidence="1 2">
    <name type="scientific">Spelaeicoccus albus</name>
    <dbReference type="NCBI Taxonomy" id="1280376"/>
    <lineage>
        <taxon>Bacteria</taxon>
        <taxon>Bacillati</taxon>
        <taxon>Actinomycetota</taxon>
        <taxon>Actinomycetes</taxon>
        <taxon>Micrococcales</taxon>
        <taxon>Brevibacteriaceae</taxon>
        <taxon>Spelaeicoccus</taxon>
    </lineage>
</organism>
<comment type="caution">
    <text evidence="1">The sequence shown here is derived from an EMBL/GenBank/DDBJ whole genome shotgun (WGS) entry which is preliminary data.</text>
</comment>
<accession>A0A7Z0AD86</accession>
<reference evidence="1 2" key="1">
    <citation type="submission" date="2020-07" db="EMBL/GenBank/DDBJ databases">
        <title>Sequencing the genomes of 1000 actinobacteria strains.</title>
        <authorList>
            <person name="Klenk H.-P."/>
        </authorList>
    </citation>
    <scope>NUCLEOTIDE SEQUENCE [LARGE SCALE GENOMIC DNA]</scope>
    <source>
        <strain evidence="1 2">DSM 26341</strain>
    </source>
</reference>
<dbReference type="EMBL" id="JACBZP010000001">
    <property type="protein sequence ID" value="NYI67326.1"/>
    <property type="molecule type" value="Genomic_DNA"/>
</dbReference>
<proteinExistence type="predicted"/>
<name>A0A7Z0AD86_9MICO</name>